<dbReference type="EMBL" id="VFPS01000008">
    <property type="protein sequence ID" value="TQM90207.1"/>
    <property type="molecule type" value="Genomic_DNA"/>
</dbReference>
<feature type="compositionally biased region" description="Low complexity" evidence="1">
    <location>
        <begin position="284"/>
        <end position="299"/>
    </location>
</feature>
<feature type="compositionally biased region" description="Polar residues" evidence="1">
    <location>
        <begin position="271"/>
        <end position="283"/>
    </location>
</feature>
<accession>A0A4Y3UI62</accession>
<dbReference type="OrthoDB" id="5121796at2"/>
<feature type="region of interest" description="Disordered" evidence="1">
    <location>
        <begin position="150"/>
        <end position="171"/>
    </location>
</feature>
<feature type="transmembrane region" description="Helical" evidence="2">
    <location>
        <begin position="113"/>
        <end position="132"/>
    </location>
</feature>
<feature type="transmembrane region" description="Helical" evidence="2">
    <location>
        <begin position="88"/>
        <end position="107"/>
    </location>
</feature>
<comment type="caution">
    <text evidence="3">The sequence shown here is derived from an EMBL/GenBank/DDBJ whole genome shotgun (WGS) entry which is preliminary data.</text>
</comment>
<dbReference type="Proteomes" id="UP000319804">
    <property type="component" value="Unassembled WGS sequence"/>
</dbReference>
<dbReference type="AlphaFoldDB" id="A0A4Y3UI62"/>
<proteinExistence type="predicted"/>
<evidence type="ECO:0000313" key="4">
    <source>
        <dbReference type="Proteomes" id="UP000319804"/>
    </source>
</evidence>
<protein>
    <submittedName>
        <fullName evidence="3">Uncharacterized protein</fullName>
    </submittedName>
</protein>
<feature type="transmembrane region" description="Helical" evidence="2">
    <location>
        <begin position="57"/>
        <end position="76"/>
    </location>
</feature>
<organism evidence="3 4">
    <name type="scientific">Microbacterium lacticum</name>
    <dbReference type="NCBI Taxonomy" id="33885"/>
    <lineage>
        <taxon>Bacteria</taxon>
        <taxon>Bacillati</taxon>
        <taxon>Actinomycetota</taxon>
        <taxon>Actinomycetes</taxon>
        <taxon>Micrococcales</taxon>
        <taxon>Microbacteriaceae</taxon>
        <taxon>Microbacterium</taxon>
    </lineage>
</organism>
<dbReference type="RefSeq" id="WP_141378842.1">
    <property type="nucleotide sequence ID" value="NZ_BJNA01000002.1"/>
</dbReference>
<keyword evidence="4" id="KW-1185">Reference proteome</keyword>
<keyword evidence="2" id="KW-0812">Transmembrane</keyword>
<reference evidence="3 4" key="1">
    <citation type="submission" date="2019-06" db="EMBL/GenBank/DDBJ databases">
        <title>Sequencing the genomes of 1000 actinobacteria strains.</title>
        <authorList>
            <person name="Klenk H.-P."/>
        </authorList>
    </citation>
    <scope>NUCLEOTIDE SEQUENCE [LARGE SCALE GENOMIC DNA]</scope>
    <source>
        <strain evidence="3 4">DSM 20427</strain>
    </source>
</reference>
<feature type="transmembrane region" description="Helical" evidence="2">
    <location>
        <begin position="7"/>
        <end position="30"/>
    </location>
</feature>
<name>A0A4Y3UI62_9MICO</name>
<gene>
    <name evidence="3" type="ORF">FHX68_3009</name>
</gene>
<keyword evidence="2" id="KW-1133">Transmembrane helix</keyword>
<evidence type="ECO:0000256" key="1">
    <source>
        <dbReference type="SAM" id="MobiDB-lite"/>
    </source>
</evidence>
<evidence type="ECO:0000313" key="3">
    <source>
        <dbReference type="EMBL" id="TQM90207.1"/>
    </source>
</evidence>
<sequence length="321" mass="34019">MTGGAFGWIVILLVAILVIPVGIVAGIGFAQGTIPPGDDEGIFGTGPGYPVFAPPFWLLWVPTLGALALSIATWRYRGQFMDSIFSARWDLGIVSMFGAVTTLGAAVTFGAPYLAVVLAAVVPWLLALFVVLSRGVWDAGSEAVRAFRPARRDEGPGRKSPHAGEASERAAVPALRITAGEGWKRNRQRLTREDGDPRRVVVDVFDTATNEMGLTRALMRSVDGEDAAPPRSTSFPQPPSARSAPWRARTALASRRRGIGTMAGAPCSCAPSISNRNGSPRSKPTSTRWPPASASARSEPSPRRGVADGEFSPSCARGDRV</sequence>
<feature type="region of interest" description="Disordered" evidence="1">
    <location>
        <begin position="223"/>
        <end position="321"/>
    </location>
</feature>
<keyword evidence="2" id="KW-0472">Membrane</keyword>
<evidence type="ECO:0000256" key="2">
    <source>
        <dbReference type="SAM" id="Phobius"/>
    </source>
</evidence>